<dbReference type="EMBL" id="BKCJ010541921">
    <property type="protein sequence ID" value="GFB05314.1"/>
    <property type="molecule type" value="Genomic_DNA"/>
</dbReference>
<feature type="coiled-coil region" evidence="1">
    <location>
        <begin position="84"/>
        <end position="111"/>
    </location>
</feature>
<feature type="non-terminal residue" evidence="3">
    <location>
        <position position="402"/>
    </location>
</feature>
<protein>
    <submittedName>
        <fullName evidence="3">Ribonuclease H-like domain-containing protein</fullName>
    </submittedName>
</protein>
<keyword evidence="1" id="KW-0175">Coiled coil</keyword>
<evidence type="ECO:0000256" key="1">
    <source>
        <dbReference type="SAM" id="Coils"/>
    </source>
</evidence>
<dbReference type="AlphaFoldDB" id="A0A699KPR9"/>
<proteinExistence type="predicted"/>
<name>A0A699KPR9_TANCI</name>
<organism evidence="3">
    <name type="scientific">Tanacetum cinerariifolium</name>
    <name type="common">Dalmatian daisy</name>
    <name type="synonym">Chrysanthemum cinerariifolium</name>
    <dbReference type="NCBI Taxonomy" id="118510"/>
    <lineage>
        <taxon>Eukaryota</taxon>
        <taxon>Viridiplantae</taxon>
        <taxon>Streptophyta</taxon>
        <taxon>Embryophyta</taxon>
        <taxon>Tracheophyta</taxon>
        <taxon>Spermatophyta</taxon>
        <taxon>Magnoliopsida</taxon>
        <taxon>eudicotyledons</taxon>
        <taxon>Gunneridae</taxon>
        <taxon>Pentapetalae</taxon>
        <taxon>asterids</taxon>
        <taxon>campanulids</taxon>
        <taxon>Asterales</taxon>
        <taxon>Asteraceae</taxon>
        <taxon>Asteroideae</taxon>
        <taxon>Anthemideae</taxon>
        <taxon>Anthemidinae</taxon>
        <taxon>Tanacetum</taxon>
    </lineage>
</organism>
<evidence type="ECO:0000259" key="2">
    <source>
        <dbReference type="Pfam" id="PF13976"/>
    </source>
</evidence>
<dbReference type="InterPro" id="IPR025724">
    <property type="entry name" value="GAG-pre-integrase_dom"/>
</dbReference>
<feature type="domain" description="GAG-pre-integrase" evidence="2">
    <location>
        <begin position="356"/>
        <end position="402"/>
    </location>
</feature>
<dbReference type="Pfam" id="PF13976">
    <property type="entry name" value="gag_pre-integrs"/>
    <property type="match status" value="1"/>
</dbReference>
<reference evidence="3" key="1">
    <citation type="journal article" date="2019" name="Sci. Rep.">
        <title>Draft genome of Tanacetum cinerariifolium, the natural source of mosquito coil.</title>
        <authorList>
            <person name="Yamashiro T."/>
            <person name="Shiraishi A."/>
            <person name="Satake H."/>
            <person name="Nakayama K."/>
        </authorList>
    </citation>
    <scope>NUCLEOTIDE SEQUENCE</scope>
</reference>
<accession>A0A699KPR9</accession>
<gene>
    <name evidence="3" type="ORF">Tci_677285</name>
</gene>
<evidence type="ECO:0000313" key="3">
    <source>
        <dbReference type="EMBL" id="GFB05314.1"/>
    </source>
</evidence>
<comment type="caution">
    <text evidence="3">The sequence shown here is derived from an EMBL/GenBank/DDBJ whole genome shotgun (WGS) entry which is preliminary data.</text>
</comment>
<sequence>MVVLVAMIEAFMLLKNQTIMPLWHLPPQAHQVLIMRKSQFDVLSYKLGLESVEARLVVYQQNENVFEEDIKLLKLDVILRNNALVELRKKFKKAKKERDELKHTLEKFQTSSKNLSKLLESQITDKTGLGYDNQMFTSTVFDCDELNSSETSVKPVEHSTQAKNLRKDTLKSRGHKHSWTKKACFVCKSLNHLIKDCDYYEKQMIQKPVRNHTMRVNHQHYARMSHPHTNRHVVPTTVLTRSRLVQLNAARPVTTAVPRLTVTSLRPVKHGVNKAHSPIRRPINHRPSPKHRNLHKIVTTVKVKKVNAVKSAKGNWMCNKKNSVLFTDTECVVLSFDFKLLDENHVLLRVPKENNMYNVDLKNVVPLGDLTCLFAKTTLDESHLWHRRLSHINFKTMNKLVK</sequence>